<evidence type="ECO:0000256" key="8">
    <source>
        <dbReference type="ARBA" id="ARBA00022896"/>
    </source>
</evidence>
<comment type="similarity">
    <text evidence="4">Belongs to the P4HA family.</text>
</comment>
<evidence type="ECO:0000256" key="3">
    <source>
        <dbReference type="ARBA" id="ARBA00004319"/>
    </source>
</evidence>
<accession>A0A226E6E1</accession>
<dbReference type="EC" id="1.14.11.2" evidence="5"/>
<dbReference type="InterPro" id="IPR013547">
    <property type="entry name" value="P4H_N"/>
</dbReference>
<dbReference type="OrthoDB" id="420380at2759"/>
<feature type="signal peptide" evidence="13">
    <location>
        <begin position="1"/>
        <end position="19"/>
    </location>
</feature>
<evidence type="ECO:0000256" key="1">
    <source>
        <dbReference type="ARBA" id="ARBA00001961"/>
    </source>
</evidence>
<sequence>MSIIFLGILILNYAFVVTSFQPYLDTEIDYASSPVDMKNLIVLECHIVFELLKISDNCGTASFCPLNRLELQDYIDDFQLTLLNDVDIEIDLFKSLFNRSIIDVEGLGSDAVKHPFKIYRSLRRMVKMLPTLMNSTTRKTDEVQEIKNLMTDYKFPKDSDLETSIFNVLRLNQIFKLSFLDFLKGKVGRMQTKCGLTSEHLVEMGRLASSNFMYAQAVDAFAIALWNVVKQQHERKAGVNNKDKNTAPISMVDPSHTVGNVSSTEIFELLNEAIKKHDEKIQGNIEFEDIQPDSGPLLFNDLLHNISHPNFKYRTPAKLETVLPIANYEEDDPRLQVIKYGYKFEQLCRGEELRTPAQKASLKCYYSSKSHPVFILSPLKIEVHNLDPLLLQFHNVFSENEMEMYRNEVTGELRASRTIRAVENATSLVSRHRTSSNAWIEDFFHPRVFKDLLHKIGRIVHVHTFRPTGSENMQIAAYSPGGHYVPHTDAIFEEEVKVTLDPTEFLRGDRIITFMLYLSDVEEGGGTAFPLLNHFVPPEKGSAMMWYNLHPDGSIDRRTLHGGCSVR</sequence>
<evidence type="ECO:0000256" key="13">
    <source>
        <dbReference type="SAM" id="SignalP"/>
    </source>
</evidence>
<dbReference type="GO" id="GO:0005506">
    <property type="term" value="F:iron ion binding"/>
    <property type="evidence" value="ECO:0007669"/>
    <property type="project" value="InterPro"/>
</dbReference>
<reference evidence="15 16" key="1">
    <citation type="submission" date="2015-12" db="EMBL/GenBank/DDBJ databases">
        <title>The genome of Folsomia candida.</title>
        <authorList>
            <person name="Faddeeva A."/>
            <person name="Derks M.F."/>
            <person name="Anvar Y."/>
            <person name="Smit S."/>
            <person name="Van Straalen N."/>
            <person name="Roelofs D."/>
        </authorList>
    </citation>
    <scope>NUCLEOTIDE SEQUENCE [LARGE SCALE GENOMIC DNA]</scope>
    <source>
        <strain evidence="15 16">VU population</strain>
        <tissue evidence="15">Whole body</tissue>
    </source>
</reference>
<keyword evidence="11" id="KW-0408">Iron</keyword>
<protein>
    <recommendedName>
        <fullName evidence="5">procollagen-proline 4-dioxygenase</fullName>
        <ecNumber evidence="5">1.14.11.2</ecNumber>
    </recommendedName>
</protein>
<dbReference type="InterPro" id="IPR005123">
    <property type="entry name" value="Oxoglu/Fe-dep_dioxygenase_dom"/>
</dbReference>
<evidence type="ECO:0000256" key="4">
    <source>
        <dbReference type="ARBA" id="ARBA00006511"/>
    </source>
</evidence>
<dbReference type="SMART" id="SM00702">
    <property type="entry name" value="P4Hc"/>
    <property type="match status" value="1"/>
</dbReference>
<evidence type="ECO:0000256" key="10">
    <source>
        <dbReference type="ARBA" id="ARBA00023002"/>
    </source>
</evidence>
<evidence type="ECO:0000256" key="6">
    <source>
        <dbReference type="ARBA" id="ARBA00022723"/>
    </source>
</evidence>
<evidence type="ECO:0000313" key="16">
    <source>
        <dbReference type="Proteomes" id="UP000198287"/>
    </source>
</evidence>
<dbReference type="Gene3D" id="1.25.40.10">
    <property type="entry name" value="Tetratricopeptide repeat domain"/>
    <property type="match status" value="1"/>
</dbReference>
<feature type="domain" description="Fe2OG dioxygenase" evidence="14">
    <location>
        <begin position="469"/>
        <end position="567"/>
    </location>
</feature>
<dbReference type="InterPro" id="IPR044862">
    <property type="entry name" value="Pro_4_hyd_alph_FE2OG_OXY"/>
</dbReference>
<dbReference type="Pfam" id="PF08336">
    <property type="entry name" value="P4Ha_N"/>
    <property type="match status" value="1"/>
</dbReference>
<name>A0A226E6E1_FOLCA</name>
<dbReference type="AlphaFoldDB" id="A0A226E6E1"/>
<comment type="function">
    <text evidence="2">Catalyzes the post-translational formation of 4-hydroxyproline in -Xaa-Pro-Gly- sequences in collagens and other proteins.</text>
</comment>
<keyword evidence="12" id="KW-0325">Glycoprotein</keyword>
<evidence type="ECO:0000256" key="11">
    <source>
        <dbReference type="ARBA" id="ARBA00023004"/>
    </source>
</evidence>
<dbReference type="Gene3D" id="2.60.120.620">
    <property type="entry name" value="q2cbj1_9rhob like domain"/>
    <property type="match status" value="1"/>
</dbReference>
<comment type="caution">
    <text evidence="15">The sequence shown here is derived from an EMBL/GenBank/DDBJ whole genome shotgun (WGS) entry which is preliminary data.</text>
</comment>
<dbReference type="STRING" id="158441.A0A226E6E1"/>
<organism evidence="15 16">
    <name type="scientific">Folsomia candida</name>
    <name type="common">Springtail</name>
    <dbReference type="NCBI Taxonomy" id="158441"/>
    <lineage>
        <taxon>Eukaryota</taxon>
        <taxon>Metazoa</taxon>
        <taxon>Ecdysozoa</taxon>
        <taxon>Arthropoda</taxon>
        <taxon>Hexapoda</taxon>
        <taxon>Collembola</taxon>
        <taxon>Entomobryomorpha</taxon>
        <taxon>Isotomoidea</taxon>
        <taxon>Isotomidae</taxon>
        <taxon>Proisotominae</taxon>
        <taxon>Folsomia</taxon>
    </lineage>
</organism>
<evidence type="ECO:0000256" key="5">
    <source>
        <dbReference type="ARBA" id="ARBA00012269"/>
    </source>
</evidence>
<evidence type="ECO:0000259" key="14">
    <source>
        <dbReference type="PROSITE" id="PS51471"/>
    </source>
</evidence>
<proteinExistence type="inferred from homology"/>
<feature type="chain" id="PRO_5013030962" description="procollagen-proline 4-dioxygenase" evidence="13">
    <location>
        <begin position="20"/>
        <end position="567"/>
    </location>
</feature>
<keyword evidence="13" id="KW-0732">Signal</keyword>
<dbReference type="InterPro" id="IPR011990">
    <property type="entry name" value="TPR-like_helical_dom_sf"/>
</dbReference>
<dbReference type="GO" id="GO:0031418">
    <property type="term" value="F:L-ascorbic acid binding"/>
    <property type="evidence" value="ECO:0007669"/>
    <property type="project" value="UniProtKB-KW"/>
</dbReference>
<dbReference type="InterPro" id="IPR045054">
    <property type="entry name" value="P4HA-like"/>
</dbReference>
<dbReference type="OMA" id="ASLKCYY"/>
<keyword evidence="6" id="KW-0479">Metal-binding</keyword>
<dbReference type="GO" id="GO:0005788">
    <property type="term" value="C:endoplasmic reticulum lumen"/>
    <property type="evidence" value="ECO:0007669"/>
    <property type="project" value="UniProtKB-SubCell"/>
</dbReference>
<dbReference type="Proteomes" id="UP000198287">
    <property type="component" value="Unassembled WGS sequence"/>
</dbReference>
<keyword evidence="8" id="KW-0847">Vitamin C</keyword>
<dbReference type="PANTHER" id="PTHR10869:SF244">
    <property type="entry name" value="PROLYL 4-HYDROXYLASE SUBUNIT ALPHA-2"/>
    <property type="match status" value="1"/>
</dbReference>
<keyword evidence="7" id="KW-0256">Endoplasmic reticulum</keyword>
<dbReference type="Pfam" id="PF13640">
    <property type="entry name" value="2OG-FeII_Oxy_3"/>
    <property type="match status" value="1"/>
</dbReference>
<comment type="cofactor">
    <cofactor evidence="1">
        <name>L-ascorbate</name>
        <dbReference type="ChEBI" id="CHEBI:38290"/>
    </cofactor>
</comment>
<evidence type="ECO:0000256" key="9">
    <source>
        <dbReference type="ARBA" id="ARBA00022964"/>
    </source>
</evidence>
<gene>
    <name evidence="15" type="ORF">Fcan01_13028</name>
</gene>
<evidence type="ECO:0000256" key="2">
    <source>
        <dbReference type="ARBA" id="ARBA00002035"/>
    </source>
</evidence>
<keyword evidence="9" id="KW-0223">Dioxygenase</keyword>
<dbReference type="GO" id="GO:0004656">
    <property type="term" value="F:procollagen-proline 4-dioxygenase activity"/>
    <property type="evidence" value="ECO:0007669"/>
    <property type="project" value="UniProtKB-EC"/>
</dbReference>
<comment type="subcellular location">
    <subcellularLocation>
        <location evidence="3">Endoplasmic reticulum lumen</location>
    </subcellularLocation>
</comment>
<keyword evidence="16" id="KW-1185">Reference proteome</keyword>
<keyword evidence="10" id="KW-0560">Oxidoreductase</keyword>
<dbReference type="EMBL" id="LNIX01000007">
    <property type="protein sequence ID" value="OXA52146.1"/>
    <property type="molecule type" value="Genomic_DNA"/>
</dbReference>
<evidence type="ECO:0000256" key="7">
    <source>
        <dbReference type="ARBA" id="ARBA00022824"/>
    </source>
</evidence>
<evidence type="ECO:0000313" key="15">
    <source>
        <dbReference type="EMBL" id="OXA52146.1"/>
    </source>
</evidence>
<dbReference type="PROSITE" id="PS51471">
    <property type="entry name" value="FE2OG_OXY"/>
    <property type="match status" value="1"/>
</dbReference>
<dbReference type="InterPro" id="IPR006620">
    <property type="entry name" value="Pro_4_hyd_alph"/>
</dbReference>
<dbReference type="PANTHER" id="PTHR10869">
    <property type="entry name" value="PROLYL 4-HYDROXYLASE ALPHA SUBUNIT"/>
    <property type="match status" value="1"/>
</dbReference>
<evidence type="ECO:0000256" key="12">
    <source>
        <dbReference type="ARBA" id="ARBA00023180"/>
    </source>
</evidence>